<feature type="transmembrane region" description="Helical" evidence="2">
    <location>
        <begin position="136"/>
        <end position="153"/>
    </location>
</feature>
<evidence type="ECO:0000313" key="3">
    <source>
        <dbReference type="EMBL" id="KAG0147759.1"/>
    </source>
</evidence>
<sequence>MTAEPLIGSPQKRKAAPLSAYSSNAAQPSSSPNQCRHRLNTESPERESNGPKSSKKGLWDVWWRKWEVPRKVLHSSIGFITLHRYMANGNPSLIAIYLSKALVVIWLADVARFRSRRFASLYETLLGFLMRPSEKHGWNGVIFYLLGVIISLSTLPLDISVLSILILSWVDTAASVLGRLYGSRTPSLPSPPFAARKSLAGFLSAFATGTLTSSLFWSLWARSGAIGPQGYSWVGVLGGPGGRSSVGDYLLGHHLPTLVGQLPNPRSSLGLAALSVSCGLVGSIAEAVDVCGWDDNLVVPVLSGWGIWGLMKLFG</sequence>
<dbReference type="OrthoDB" id="5673at2759"/>
<evidence type="ECO:0000256" key="1">
    <source>
        <dbReference type="SAM" id="MobiDB-lite"/>
    </source>
</evidence>
<dbReference type="GO" id="GO:0004143">
    <property type="term" value="F:ATP-dependent diacylglycerol kinase activity"/>
    <property type="evidence" value="ECO:0007669"/>
    <property type="project" value="InterPro"/>
</dbReference>
<dbReference type="EMBL" id="MU167244">
    <property type="protein sequence ID" value="KAG0147759.1"/>
    <property type="molecule type" value="Genomic_DNA"/>
</dbReference>
<feature type="compositionally biased region" description="Basic and acidic residues" evidence="1">
    <location>
        <begin position="39"/>
        <end position="49"/>
    </location>
</feature>
<dbReference type="PANTHER" id="PTHR31303:SF1">
    <property type="entry name" value="CTP-DEPENDENT DIACYLGLYCEROL KINASE 1"/>
    <property type="match status" value="1"/>
</dbReference>
<reference evidence="3" key="1">
    <citation type="submission" date="2013-11" db="EMBL/GenBank/DDBJ databases">
        <title>Genome sequence of the fusiform rust pathogen reveals effectors for host alternation and coevolution with pine.</title>
        <authorList>
            <consortium name="DOE Joint Genome Institute"/>
            <person name="Smith K."/>
            <person name="Pendleton A."/>
            <person name="Kubisiak T."/>
            <person name="Anderson C."/>
            <person name="Salamov A."/>
            <person name="Aerts A."/>
            <person name="Riley R."/>
            <person name="Clum A."/>
            <person name="Lindquist E."/>
            <person name="Ence D."/>
            <person name="Campbell M."/>
            <person name="Kronenberg Z."/>
            <person name="Feau N."/>
            <person name="Dhillon B."/>
            <person name="Hamelin R."/>
            <person name="Burleigh J."/>
            <person name="Smith J."/>
            <person name="Yandell M."/>
            <person name="Nelson C."/>
            <person name="Grigoriev I."/>
            <person name="Davis J."/>
        </authorList>
    </citation>
    <scope>NUCLEOTIDE SEQUENCE</scope>
    <source>
        <strain evidence="3">G11</strain>
    </source>
</reference>
<feature type="transmembrane region" description="Helical" evidence="2">
    <location>
        <begin position="199"/>
        <end position="220"/>
    </location>
</feature>
<protein>
    <recommendedName>
        <fullName evidence="5">Phosphatidate cytidylyltransferase</fullName>
    </recommendedName>
</protein>
<dbReference type="InterPro" id="IPR037997">
    <property type="entry name" value="Dgk1-like"/>
</dbReference>
<dbReference type="AlphaFoldDB" id="A0A9P6TDH3"/>
<keyword evidence="2" id="KW-0472">Membrane</keyword>
<keyword evidence="4" id="KW-1185">Reference proteome</keyword>
<feature type="transmembrane region" description="Helical" evidence="2">
    <location>
        <begin position="94"/>
        <end position="115"/>
    </location>
</feature>
<evidence type="ECO:0008006" key="5">
    <source>
        <dbReference type="Google" id="ProtNLM"/>
    </source>
</evidence>
<organism evidence="3 4">
    <name type="scientific">Cronartium quercuum f. sp. fusiforme G11</name>
    <dbReference type="NCBI Taxonomy" id="708437"/>
    <lineage>
        <taxon>Eukaryota</taxon>
        <taxon>Fungi</taxon>
        <taxon>Dikarya</taxon>
        <taxon>Basidiomycota</taxon>
        <taxon>Pucciniomycotina</taxon>
        <taxon>Pucciniomycetes</taxon>
        <taxon>Pucciniales</taxon>
        <taxon>Coleosporiaceae</taxon>
        <taxon>Cronartium</taxon>
    </lineage>
</organism>
<feature type="region of interest" description="Disordered" evidence="1">
    <location>
        <begin position="1"/>
        <end position="56"/>
    </location>
</feature>
<dbReference type="GO" id="GO:0005789">
    <property type="term" value="C:endoplasmic reticulum membrane"/>
    <property type="evidence" value="ECO:0007669"/>
    <property type="project" value="TreeGrafter"/>
</dbReference>
<name>A0A9P6TDH3_9BASI</name>
<dbReference type="PANTHER" id="PTHR31303">
    <property type="entry name" value="CTP-DEPENDENT DIACYLGLYCEROL KINASE 1"/>
    <property type="match status" value="1"/>
</dbReference>
<keyword evidence="2" id="KW-1133">Transmembrane helix</keyword>
<proteinExistence type="predicted"/>
<keyword evidence="2" id="KW-0812">Transmembrane</keyword>
<feature type="compositionally biased region" description="Low complexity" evidence="1">
    <location>
        <begin position="22"/>
        <end position="34"/>
    </location>
</feature>
<evidence type="ECO:0000313" key="4">
    <source>
        <dbReference type="Proteomes" id="UP000886653"/>
    </source>
</evidence>
<gene>
    <name evidence="3" type="ORF">CROQUDRAFT_42353</name>
</gene>
<dbReference type="Proteomes" id="UP000886653">
    <property type="component" value="Unassembled WGS sequence"/>
</dbReference>
<comment type="caution">
    <text evidence="3">The sequence shown here is derived from an EMBL/GenBank/DDBJ whole genome shotgun (WGS) entry which is preliminary data.</text>
</comment>
<evidence type="ECO:0000256" key="2">
    <source>
        <dbReference type="SAM" id="Phobius"/>
    </source>
</evidence>
<dbReference type="GO" id="GO:0006654">
    <property type="term" value="P:phosphatidic acid biosynthetic process"/>
    <property type="evidence" value="ECO:0007669"/>
    <property type="project" value="TreeGrafter"/>
</dbReference>
<accession>A0A9P6TDH3</accession>